<evidence type="ECO:0000256" key="2">
    <source>
        <dbReference type="SAM" id="Phobius"/>
    </source>
</evidence>
<dbReference type="InterPro" id="IPR055583">
    <property type="entry name" value="DUF7159"/>
</dbReference>
<dbReference type="RefSeq" id="WP_369740975.1">
    <property type="nucleotide sequence ID" value="NZ_JBGEDP010000001.1"/>
</dbReference>
<keyword evidence="2" id="KW-0812">Transmembrane</keyword>
<proteinExistence type="predicted"/>
<evidence type="ECO:0000259" key="3">
    <source>
        <dbReference type="Pfam" id="PF23717"/>
    </source>
</evidence>
<dbReference type="Proteomes" id="UP001564760">
    <property type="component" value="Unassembled WGS sequence"/>
</dbReference>
<feature type="region of interest" description="Disordered" evidence="1">
    <location>
        <begin position="293"/>
        <end position="376"/>
    </location>
</feature>
<keyword evidence="2" id="KW-0472">Membrane</keyword>
<evidence type="ECO:0000256" key="1">
    <source>
        <dbReference type="SAM" id="MobiDB-lite"/>
    </source>
</evidence>
<feature type="domain" description="DUF7159" evidence="3">
    <location>
        <begin position="2"/>
        <end position="221"/>
    </location>
</feature>
<protein>
    <recommendedName>
        <fullName evidence="3">DUF7159 domain-containing protein</fullName>
    </recommendedName>
</protein>
<sequence>MDVVVGMSVAPAAVRLVLVEGAGAGGVTVDRHDFGLAGKPPTAAADVAIEAILRTRDAAAAGGYRLRSTGITCTDDAEAAALRDALARRRIDDVTLVSAFTAAAALAQALGRASKRDRTALLFVEPAAATLVVVDTAAGPGGGVRRRALTKGDAATAQLAAMVSGVAAQQDRPGEVFLVGAGVDIRSIKAALEAATPLPMTAPEEPELALARGAALAAATAQVGEPPTLAMPPAQDLAAPARGRVENAETEGETNRGRRRRRSVLLAGAAMAVLVAGVAAVALVLVLNTGSHGPATQAPPPKTAAPAPPPPSATPAPPPPARAAPSPAPVPAAPPPAPAAPPPQQGPPARPGGDDHGGGAWLRRHLDRYGIPVPWP</sequence>
<dbReference type="EMBL" id="JBGEDP010000001">
    <property type="protein sequence ID" value="MEY8018352.1"/>
    <property type="molecule type" value="Genomic_DNA"/>
</dbReference>
<name>A0ABV4C8S1_9MYCO</name>
<keyword evidence="5" id="KW-1185">Reference proteome</keyword>
<feature type="region of interest" description="Disordered" evidence="1">
    <location>
        <begin position="226"/>
        <end position="259"/>
    </location>
</feature>
<accession>A0ABV4C8S1</accession>
<reference evidence="4 5" key="1">
    <citation type="submission" date="2024-08" db="EMBL/GenBank/DDBJ databases">
        <title>Mycobacterium servetensis sp. nov., a novel rapid-growing mycobacterial species recovered from a human patient in Zaragoza, Spain.</title>
        <authorList>
            <person name="Tristancho-Baro A.I."/>
            <person name="Buenestado-Serrano S."/>
            <person name="Garcia De Viedma D."/>
            <person name="Milagro-Beamonte A."/>
            <person name="Burillo N."/>
            <person name="Sanz S."/>
            <person name="Lopez-Calleja A.I."/>
            <person name="Penas-Utrilla D."/>
            <person name="Guardingo M."/>
            <person name="Garcia M.J."/>
            <person name="Vinuelas-Bayon J."/>
        </authorList>
    </citation>
    <scope>NUCLEOTIDE SEQUENCE [LARGE SCALE GENOMIC DNA]</scope>
    <source>
        <strain evidence="5">HUMS_12744610</strain>
    </source>
</reference>
<gene>
    <name evidence="4" type="ORF">AB8998_26990</name>
</gene>
<feature type="transmembrane region" description="Helical" evidence="2">
    <location>
        <begin position="264"/>
        <end position="287"/>
    </location>
</feature>
<evidence type="ECO:0000313" key="4">
    <source>
        <dbReference type="EMBL" id="MEY8018352.1"/>
    </source>
</evidence>
<evidence type="ECO:0000313" key="5">
    <source>
        <dbReference type="Proteomes" id="UP001564760"/>
    </source>
</evidence>
<dbReference type="Pfam" id="PF23717">
    <property type="entry name" value="DUF7159"/>
    <property type="match status" value="1"/>
</dbReference>
<keyword evidence="2" id="KW-1133">Transmembrane helix</keyword>
<organism evidence="4 5">
    <name type="scientific">Mycobacterium servetii</name>
    <dbReference type="NCBI Taxonomy" id="3237418"/>
    <lineage>
        <taxon>Bacteria</taxon>
        <taxon>Bacillati</taxon>
        <taxon>Actinomycetota</taxon>
        <taxon>Actinomycetes</taxon>
        <taxon>Mycobacteriales</taxon>
        <taxon>Mycobacteriaceae</taxon>
        <taxon>Mycobacterium</taxon>
    </lineage>
</organism>
<comment type="caution">
    <text evidence="4">The sequence shown here is derived from an EMBL/GenBank/DDBJ whole genome shotgun (WGS) entry which is preliminary data.</text>
</comment>
<feature type="compositionally biased region" description="Pro residues" evidence="1">
    <location>
        <begin position="297"/>
        <end position="350"/>
    </location>
</feature>